<evidence type="ECO:0000256" key="2">
    <source>
        <dbReference type="ARBA" id="ARBA00038358"/>
    </source>
</evidence>
<name>A0ABW0LY31_9BACL</name>
<reference evidence="4" key="1">
    <citation type="journal article" date="2019" name="Int. J. Syst. Evol. Microbiol.">
        <title>The Global Catalogue of Microorganisms (GCM) 10K type strain sequencing project: providing services to taxonomists for standard genome sequencing and annotation.</title>
        <authorList>
            <consortium name="The Broad Institute Genomics Platform"/>
            <consortium name="The Broad Institute Genome Sequencing Center for Infectious Disease"/>
            <person name="Wu L."/>
            <person name="Ma J."/>
        </authorList>
    </citation>
    <scope>NUCLEOTIDE SEQUENCE [LARGE SCALE GENOMIC DNA]</scope>
    <source>
        <strain evidence="4">CCUG 57113</strain>
    </source>
</reference>
<gene>
    <name evidence="3" type="ORF">ACFPPD_18770</name>
</gene>
<dbReference type="InterPro" id="IPR012341">
    <property type="entry name" value="6hp_glycosidase-like_sf"/>
</dbReference>
<sequence length="375" mass="42484">MQRNNRWAEGAWADVVRKISRTSVRIGDRFPHASVGGEYALEPASWWTAGFWPGLLWLVYRETGEERLRKIALSCEEQLDRVVLDYDRLDHDIGFMWTLTSVARHRLRGEEDAKRRALLAANLLAGRFNPKGRFIRAWNPWRPEDDNAGWAIIDCLMNLPLLFWASETTGDPRYRHVAVMHADTVIEHFVRPDGSVYHIVVFDPGTGDKLGELGGQGYSRESAWSRGAAWALYGMALAYKYTGGKRYLDAAERVARFCVGELPEDLVPLWDFRLPEGAVRHKDTSAGACAASGLLLLSRLVERERSSPYREAGERMLKSLYENYGSWEGEGEEGLIVEGSSHVPEGRNVGVPLIYGDYFFAEGLSQLLGREELFW</sequence>
<comment type="caution">
    <text evidence="3">The sequence shown here is derived from an EMBL/GenBank/DDBJ whole genome shotgun (WGS) entry which is preliminary data.</text>
</comment>
<dbReference type="InterPro" id="IPR008928">
    <property type="entry name" value="6-hairpin_glycosidase_sf"/>
</dbReference>
<dbReference type="InterPro" id="IPR052369">
    <property type="entry name" value="UG_Glycosaminoglycan_Hydrolase"/>
</dbReference>
<keyword evidence="4" id="KW-1185">Reference proteome</keyword>
<dbReference type="GO" id="GO:0016787">
    <property type="term" value="F:hydrolase activity"/>
    <property type="evidence" value="ECO:0007669"/>
    <property type="project" value="UniProtKB-KW"/>
</dbReference>
<dbReference type="PANTHER" id="PTHR36845:SF1">
    <property type="entry name" value="HYDROLASE, PUTATIVE (AFU_ORTHOLOGUE AFUA_7G05090)-RELATED"/>
    <property type="match status" value="1"/>
</dbReference>
<comment type="similarity">
    <text evidence="2">Belongs to the glycosyl hydrolase 88 family.</text>
</comment>
<dbReference type="Gene3D" id="1.50.10.10">
    <property type="match status" value="1"/>
</dbReference>
<keyword evidence="1 3" id="KW-0378">Hydrolase</keyword>
<dbReference type="EMBL" id="JBHSMH010000072">
    <property type="protein sequence ID" value="MFC5470735.1"/>
    <property type="molecule type" value="Genomic_DNA"/>
</dbReference>
<dbReference type="InterPro" id="IPR010905">
    <property type="entry name" value="Glyco_hydro_88"/>
</dbReference>
<proteinExistence type="inferred from homology"/>
<dbReference type="Proteomes" id="UP001596105">
    <property type="component" value="Unassembled WGS sequence"/>
</dbReference>
<organism evidence="3 4">
    <name type="scientific">Cohnella suwonensis</name>
    <dbReference type="NCBI Taxonomy" id="696072"/>
    <lineage>
        <taxon>Bacteria</taxon>
        <taxon>Bacillati</taxon>
        <taxon>Bacillota</taxon>
        <taxon>Bacilli</taxon>
        <taxon>Bacillales</taxon>
        <taxon>Paenibacillaceae</taxon>
        <taxon>Cohnella</taxon>
    </lineage>
</organism>
<evidence type="ECO:0000313" key="3">
    <source>
        <dbReference type="EMBL" id="MFC5470735.1"/>
    </source>
</evidence>
<dbReference type="RefSeq" id="WP_209749227.1">
    <property type="nucleotide sequence ID" value="NZ_JBHSMH010000072.1"/>
</dbReference>
<evidence type="ECO:0000313" key="4">
    <source>
        <dbReference type="Proteomes" id="UP001596105"/>
    </source>
</evidence>
<dbReference type="SUPFAM" id="SSF48208">
    <property type="entry name" value="Six-hairpin glycosidases"/>
    <property type="match status" value="1"/>
</dbReference>
<dbReference type="PANTHER" id="PTHR36845">
    <property type="entry name" value="HYDROLASE, PUTATIVE (AFU_ORTHOLOGUE AFUA_7G05090)-RELATED"/>
    <property type="match status" value="1"/>
</dbReference>
<evidence type="ECO:0000256" key="1">
    <source>
        <dbReference type="ARBA" id="ARBA00022801"/>
    </source>
</evidence>
<dbReference type="Pfam" id="PF07470">
    <property type="entry name" value="Glyco_hydro_88"/>
    <property type="match status" value="1"/>
</dbReference>
<accession>A0ABW0LY31</accession>
<protein>
    <submittedName>
        <fullName evidence="3">Glycoside hydrolase family 88 protein</fullName>
    </submittedName>
</protein>